<organism evidence="2 3">
    <name type="scientific">Rehmannia glutinosa</name>
    <name type="common">Chinese foxglove</name>
    <dbReference type="NCBI Taxonomy" id="99300"/>
    <lineage>
        <taxon>Eukaryota</taxon>
        <taxon>Viridiplantae</taxon>
        <taxon>Streptophyta</taxon>
        <taxon>Embryophyta</taxon>
        <taxon>Tracheophyta</taxon>
        <taxon>Spermatophyta</taxon>
        <taxon>Magnoliopsida</taxon>
        <taxon>eudicotyledons</taxon>
        <taxon>Gunneridae</taxon>
        <taxon>Pentapetalae</taxon>
        <taxon>asterids</taxon>
        <taxon>lamiids</taxon>
        <taxon>Lamiales</taxon>
        <taxon>Orobanchaceae</taxon>
        <taxon>Rehmannieae</taxon>
        <taxon>Rehmannia</taxon>
    </lineage>
</organism>
<evidence type="ECO:0000313" key="3">
    <source>
        <dbReference type="Proteomes" id="UP001318860"/>
    </source>
</evidence>
<dbReference type="PANTHER" id="PTHR34145:SF68">
    <property type="entry name" value="FBD DOMAIN-CONTAINING PROTEIN"/>
    <property type="match status" value="1"/>
</dbReference>
<dbReference type="Proteomes" id="UP001318860">
    <property type="component" value="Unassembled WGS sequence"/>
</dbReference>
<evidence type="ECO:0000259" key="1">
    <source>
        <dbReference type="PROSITE" id="PS50181"/>
    </source>
</evidence>
<dbReference type="InterPro" id="IPR036047">
    <property type="entry name" value="F-box-like_dom_sf"/>
</dbReference>
<sequence>MVSSVAKRQKEICRERSMAKREIDDKCSIDRISMLPDKILVIILSLLTVEEATKTSMLSHRWRYLWTFIPRLDFDGTSFLWKVVSVLKTPDIILVIEPLDHSVVKSLDTGLDEQRRNYVGWVDKIIALHKGSSIEELRVFFNLTKTHQKHIDKWLKYALDRNLRRLELNLTNESCRISRPYHECYTFPYRLLGDDSIKFKSLEKLLLHYVNVNGETVEFFLRNCPLLEHVSISQSGDLSTLKIVGPFPSFKRLEISLCHQLESVEIRDLDIVNLKYEGKMIHFILEDVLSLVELYIGGVLTYSMETELFYKSVKLINLKELVLKFTVASHDSWLPLTNLIRASPYLQKLVLKPWYYQAFGERKFEKTERSYQHLKEVKLEGYTDLIRASPYLPLHCQPFGFGERNFEKTERSYQHLKEVKSEGYTDLIRASPYLPLHCQPFGFGERNSEKTERSYRHLKEVKSEGYRGATSEVELIMHLLHCSTSLAKILVDPCVAEKSMFNTKIHINQTIKDENNARTHANQQLRKMMSPRINLEIL</sequence>
<dbReference type="InterPro" id="IPR053772">
    <property type="entry name" value="At1g61320/At1g61330-like"/>
</dbReference>
<evidence type="ECO:0000313" key="2">
    <source>
        <dbReference type="EMBL" id="KAK6129378.1"/>
    </source>
</evidence>
<dbReference type="InterPro" id="IPR053781">
    <property type="entry name" value="F-box_AtFBL13-like"/>
</dbReference>
<feature type="domain" description="F-box" evidence="1">
    <location>
        <begin position="29"/>
        <end position="84"/>
    </location>
</feature>
<protein>
    <recommendedName>
        <fullName evidence="1">F-box domain-containing protein</fullName>
    </recommendedName>
</protein>
<dbReference type="InterPro" id="IPR001810">
    <property type="entry name" value="F-box_dom"/>
</dbReference>
<dbReference type="Pfam" id="PF23622">
    <property type="entry name" value="LRR_At1g61320_AtMIF1"/>
    <property type="match status" value="1"/>
</dbReference>
<dbReference type="InterPro" id="IPR055357">
    <property type="entry name" value="LRR_At1g61320_AtMIF1"/>
</dbReference>
<name>A0ABR0V454_REHGL</name>
<dbReference type="Gene3D" id="1.20.1280.50">
    <property type="match status" value="1"/>
</dbReference>
<dbReference type="SUPFAM" id="SSF81383">
    <property type="entry name" value="F-box domain"/>
    <property type="match status" value="1"/>
</dbReference>
<reference evidence="2 3" key="1">
    <citation type="journal article" date="2021" name="Comput. Struct. Biotechnol. J.">
        <title>De novo genome assembly of the potent medicinal plant Rehmannia glutinosa using nanopore technology.</title>
        <authorList>
            <person name="Ma L."/>
            <person name="Dong C."/>
            <person name="Song C."/>
            <person name="Wang X."/>
            <person name="Zheng X."/>
            <person name="Niu Y."/>
            <person name="Chen S."/>
            <person name="Feng W."/>
        </authorList>
    </citation>
    <scope>NUCLEOTIDE SEQUENCE [LARGE SCALE GENOMIC DNA]</scope>
    <source>
        <strain evidence="2">DH-2019</strain>
    </source>
</reference>
<dbReference type="InterPro" id="IPR032675">
    <property type="entry name" value="LRR_dom_sf"/>
</dbReference>
<dbReference type="SUPFAM" id="SSF52047">
    <property type="entry name" value="RNI-like"/>
    <property type="match status" value="1"/>
</dbReference>
<dbReference type="Pfam" id="PF00646">
    <property type="entry name" value="F-box"/>
    <property type="match status" value="1"/>
</dbReference>
<dbReference type="EMBL" id="JABTTQ020001655">
    <property type="protein sequence ID" value="KAK6129378.1"/>
    <property type="molecule type" value="Genomic_DNA"/>
</dbReference>
<proteinExistence type="predicted"/>
<dbReference type="PROSITE" id="PS50181">
    <property type="entry name" value="FBOX"/>
    <property type="match status" value="1"/>
</dbReference>
<gene>
    <name evidence="2" type="ORF">DH2020_036894</name>
</gene>
<dbReference type="Gene3D" id="3.80.10.10">
    <property type="entry name" value="Ribonuclease Inhibitor"/>
    <property type="match status" value="1"/>
</dbReference>
<accession>A0ABR0V454</accession>
<dbReference type="PANTHER" id="PTHR34145">
    <property type="entry name" value="OS02G0105600 PROTEIN"/>
    <property type="match status" value="1"/>
</dbReference>
<comment type="caution">
    <text evidence="2">The sequence shown here is derived from an EMBL/GenBank/DDBJ whole genome shotgun (WGS) entry which is preliminary data.</text>
</comment>
<keyword evidence="3" id="KW-1185">Reference proteome</keyword>
<dbReference type="CDD" id="cd22160">
    <property type="entry name" value="F-box_AtFBL13-like"/>
    <property type="match status" value="1"/>
</dbReference>